<dbReference type="OrthoDB" id="291007at2759"/>
<dbReference type="GO" id="GO:0030247">
    <property type="term" value="F:polysaccharide binding"/>
    <property type="evidence" value="ECO:0007669"/>
    <property type="project" value="TreeGrafter"/>
</dbReference>
<protein>
    <recommendedName>
        <fullName evidence="1">Peptidase metallopeptidase domain-containing protein</fullName>
    </recommendedName>
</protein>
<sequence>MSSDEKLPHFCSQRYLPADLASEAIRVALEENSDNFNLYPGLSLPPAGGSPPARGMGPPILVAPSEEAIGSRLGLFTGKRWKPGKTLRVRFLSGGTHHVRERVKHYANIWSNYANIGFQFVQSGDSDIRIVFLSNSTSWSYIGTDALTPALKGKATMQYGWFNDQTPEDEFSKTVLHEFGHALGCVHEHSQPNSNIQWNKPLVIASYYRDQGWSPEQVERDVFHRYSRADGVTATGFDATSIMEYPIPPGFTTNGFTAGQNTHLSTHDIAFIEKMYPRVSRTSAAPASDLETGVFNTLSDTSPSATSRGCRTIVNFSKSYPSPPKLIVGLNFLDFGNSRKLRVQSRVEIVRLRQARLKIQSWADTTQHASGIAWLLFPSEDRDLQSGTFIANAGHTRETVVFDHEYPSLPKVLVFFSSLDIDQSTNCRVRTYASEVTTSSFKLNVETWSNARLLEGEVSWIALPADKKGITTGTFSAGEEDTTGLSNQGKVVFNGSFTKAPKIFLALSMVDTEMSTQTRIRLSANSDPSGKQMEWHIDSWGSISSYSAEAAFIAIDG</sequence>
<keyword evidence="3" id="KW-1185">Reference proteome</keyword>
<dbReference type="SMART" id="SM00235">
    <property type="entry name" value="ZnMc"/>
    <property type="match status" value="1"/>
</dbReference>
<dbReference type="PANTHER" id="PTHR46938">
    <property type="entry name" value="DISCOIDIN-1 SUBUNIT A-RELATED-RELATED"/>
    <property type="match status" value="1"/>
</dbReference>
<evidence type="ECO:0000313" key="3">
    <source>
        <dbReference type="Proteomes" id="UP000481858"/>
    </source>
</evidence>
<dbReference type="InterPro" id="IPR037221">
    <property type="entry name" value="H-type_lectin_dom_sf"/>
</dbReference>
<comment type="caution">
    <text evidence="2">The sequence shown here is derived from an EMBL/GenBank/DDBJ whole genome shotgun (WGS) entry which is preliminary data.</text>
</comment>
<accession>A0A7C8IQ16</accession>
<dbReference type="SUPFAM" id="SSF55486">
    <property type="entry name" value="Metalloproteases ('zincins'), catalytic domain"/>
    <property type="match status" value="1"/>
</dbReference>
<dbReference type="AlphaFoldDB" id="A0A7C8IQ16"/>
<dbReference type="GO" id="GO:0009986">
    <property type="term" value="C:cell surface"/>
    <property type="evidence" value="ECO:0007669"/>
    <property type="project" value="TreeGrafter"/>
</dbReference>
<dbReference type="InterPro" id="IPR024079">
    <property type="entry name" value="MetalloPept_cat_dom_sf"/>
</dbReference>
<dbReference type="GO" id="GO:0046871">
    <property type="term" value="F:N-acetylgalactosamine binding"/>
    <property type="evidence" value="ECO:0007669"/>
    <property type="project" value="TreeGrafter"/>
</dbReference>
<dbReference type="GO" id="GO:0004222">
    <property type="term" value="F:metalloendopeptidase activity"/>
    <property type="evidence" value="ECO:0007669"/>
    <property type="project" value="InterPro"/>
</dbReference>
<evidence type="ECO:0000259" key="1">
    <source>
        <dbReference type="SMART" id="SM00235"/>
    </source>
</evidence>
<organism evidence="2 3">
    <name type="scientific">Xylaria multiplex</name>
    <dbReference type="NCBI Taxonomy" id="323545"/>
    <lineage>
        <taxon>Eukaryota</taxon>
        <taxon>Fungi</taxon>
        <taxon>Dikarya</taxon>
        <taxon>Ascomycota</taxon>
        <taxon>Pezizomycotina</taxon>
        <taxon>Sordariomycetes</taxon>
        <taxon>Xylariomycetidae</taxon>
        <taxon>Xylariales</taxon>
        <taxon>Xylariaceae</taxon>
        <taxon>Xylaria</taxon>
    </lineage>
</organism>
<dbReference type="InterPro" id="IPR006026">
    <property type="entry name" value="Peptidase_Metallo"/>
</dbReference>
<feature type="domain" description="Peptidase metallopeptidase" evidence="1">
    <location>
        <begin position="77"/>
        <end position="213"/>
    </location>
</feature>
<proteinExistence type="predicted"/>
<reference evidence="2 3" key="1">
    <citation type="submission" date="2019-12" db="EMBL/GenBank/DDBJ databases">
        <title>Draft genome sequence of the ascomycete Xylaria multiplex DSM 110363.</title>
        <authorList>
            <person name="Buettner E."/>
            <person name="Kellner H."/>
        </authorList>
    </citation>
    <scope>NUCLEOTIDE SEQUENCE [LARGE SCALE GENOMIC DNA]</scope>
    <source>
        <strain evidence="2 3">DSM 110363</strain>
    </source>
</reference>
<dbReference type="SUPFAM" id="SSF141086">
    <property type="entry name" value="Agglutinin HPA-like"/>
    <property type="match status" value="3"/>
</dbReference>
<dbReference type="GO" id="GO:0006508">
    <property type="term" value="P:proteolysis"/>
    <property type="evidence" value="ECO:0007669"/>
    <property type="project" value="InterPro"/>
</dbReference>
<dbReference type="Pfam" id="PF09458">
    <property type="entry name" value="H_lectin"/>
    <property type="match status" value="3"/>
</dbReference>
<dbReference type="InParanoid" id="A0A7C8IQ16"/>
<dbReference type="Gene3D" id="2.60.40.2080">
    <property type="match status" value="3"/>
</dbReference>
<evidence type="ECO:0000313" key="2">
    <source>
        <dbReference type="EMBL" id="KAF2967318.1"/>
    </source>
</evidence>
<dbReference type="GO" id="GO:0098636">
    <property type="term" value="C:protein complex involved in cell adhesion"/>
    <property type="evidence" value="ECO:0007669"/>
    <property type="project" value="TreeGrafter"/>
</dbReference>
<dbReference type="GO" id="GO:0098609">
    <property type="term" value="P:cell-cell adhesion"/>
    <property type="evidence" value="ECO:0007669"/>
    <property type="project" value="TreeGrafter"/>
</dbReference>
<dbReference type="Proteomes" id="UP000481858">
    <property type="component" value="Unassembled WGS sequence"/>
</dbReference>
<dbReference type="InterPro" id="IPR052487">
    <property type="entry name" value="Galactose-binding_lectin"/>
</dbReference>
<dbReference type="GO" id="GO:0008270">
    <property type="term" value="F:zinc ion binding"/>
    <property type="evidence" value="ECO:0007669"/>
    <property type="project" value="InterPro"/>
</dbReference>
<dbReference type="Gene3D" id="3.40.390.10">
    <property type="entry name" value="Collagenase (Catalytic Domain)"/>
    <property type="match status" value="1"/>
</dbReference>
<dbReference type="EMBL" id="WUBL01000070">
    <property type="protein sequence ID" value="KAF2967318.1"/>
    <property type="molecule type" value="Genomic_DNA"/>
</dbReference>
<dbReference type="InterPro" id="IPR019019">
    <property type="entry name" value="H-type_lectin_domain"/>
</dbReference>
<gene>
    <name evidence="2" type="ORF">GQX73_g6236</name>
</gene>
<name>A0A7C8IQ16_9PEZI</name>
<dbReference type="GO" id="GO:0070492">
    <property type="term" value="F:oligosaccharide binding"/>
    <property type="evidence" value="ECO:0007669"/>
    <property type="project" value="TreeGrafter"/>
</dbReference>